<accession>A0AAW1FIY2</accession>
<protein>
    <submittedName>
        <fullName evidence="2">Uncharacterized protein</fullName>
    </submittedName>
</protein>
<evidence type="ECO:0000256" key="1">
    <source>
        <dbReference type="SAM" id="MobiDB-lite"/>
    </source>
</evidence>
<gene>
    <name evidence="2" type="ORF">VZT92_009175</name>
</gene>
<feature type="compositionally biased region" description="Polar residues" evidence="1">
    <location>
        <begin position="18"/>
        <end position="28"/>
    </location>
</feature>
<evidence type="ECO:0000313" key="2">
    <source>
        <dbReference type="EMBL" id="KAK9534105.1"/>
    </source>
</evidence>
<organism evidence="2 3">
    <name type="scientific">Zoarces viviparus</name>
    <name type="common">Viviparous eelpout</name>
    <name type="synonym">Blennius viviparus</name>
    <dbReference type="NCBI Taxonomy" id="48416"/>
    <lineage>
        <taxon>Eukaryota</taxon>
        <taxon>Metazoa</taxon>
        <taxon>Chordata</taxon>
        <taxon>Craniata</taxon>
        <taxon>Vertebrata</taxon>
        <taxon>Euteleostomi</taxon>
        <taxon>Actinopterygii</taxon>
        <taxon>Neopterygii</taxon>
        <taxon>Teleostei</taxon>
        <taxon>Neoteleostei</taxon>
        <taxon>Acanthomorphata</taxon>
        <taxon>Eupercaria</taxon>
        <taxon>Perciformes</taxon>
        <taxon>Cottioidei</taxon>
        <taxon>Zoarcales</taxon>
        <taxon>Zoarcidae</taxon>
        <taxon>Zoarcinae</taxon>
        <taxon>Zoarces</taxon>
    </lineage>
</organism>
<comment type="caution">
    <text evidence="2">The sequence shown here is derived from an EMBL/GenBank/DDBJ whole genome shotgun (WGS) entry which is preliminary data.</text>
</comment>
<feature type="region of interest" description="Disordered" evidence="1">
    <location>
        <begin position="1"/>
        <end position="88"/>
    </location>
</feature>
<dbReference type="AlphaFoldDB" id="A0AAW1FIY2"/>
<keyword evidence="3" id="KW-1185">Reference proteome</keyword>
<dbReference type="Proteomes" id="UP001488805">
    <property type="component" value="Unassembled WGS sequence"/>
</dbReference>
<proteinExistence type="predicted"/>
<dbReference type="EMBL" id="JBCEZU010000067">
    <property type="protein sequence ID" value="KAK9534105.1"/>
    <property type="molecule type" value="Genomic_DNA"/>
</dbReference>
<evidence type="ECO:0000313" key="3">
    <source>
        <dbReference type="Proteomes" id="UP001488805"/>
    </source>
</evidence>
<sequence>MVEMGGCCSEGLDRRTGQPVSPSCQGQSFLPPPDSAPNICPELARRPVVPKPQEPANEGPRQTDPRDTRTNAARRTARRNASHVPQRECKTSCAQQHPSVAHIWAADVTVRREACCTVLHARLDAGVHESTVCMHIYTAQPLFFFDIAAANTCVYVYNRMGRGRSNGFCGWKERRSEA</sequence>
<reference evidence="2 3" key="1">
    <citation type="journal article" date="2024" name="Genome Biol. Evol.">
        <title>Chromosome-level genome assembly of the viviparous eelpout Zoarces viviparus.</title>
        <authorList>
            <person name="Fuhrmann N."/>
            <person name="Brasseur M.V."/>
            <person name="Bakowski C.E."/>
            <person name="Podsiadlowski L."/>
            <person name="Prost S."/>
            <person name="Krehenwinkel H."/>
            <person name="Mayer C."/>
        </authorList>
    </citation>
    <scope>NUCLEOTIDE SEQUENCE [LARGE SCALE GENOMIC DNA]</scope>
    <source>
        <strain evidence="2">NO-MEL_2022_Ind0_liver</strain>
    </source>
</reference>
<name>A0AAW1FIY2_ZOAVI</name>